<proteinExistence type="predicted"/>
<accession>A0A821GZZ0</accession>
<evidence type="ECO:0000313" key="2">
    <source>
        <dbReference type="Proteomes" id="UP000663866"/>
    </source>
</evidence>
<dbReference type="InterPro" id="IPR002885">
    <property type="entry name" value="PPR_rpt"/>
</dbReference>
<sequence length="66" mass="7439">MFFLVNGFALNGMGTQAVELYREMRINLRDHVSQICVLNACSHAGLLHEARTIFNEISLKTESIIT</sequence>
<dbReference type="InterPro" id="IPR011990">
    <property type="entry name" value="TPR-like_helical_dom_sf"/>
</dbReference>
<name>A0A821GZZ0_9BILA</name>
<comment type="caution">
    <text evidence="1">The sequence shown here is derived from an EMBL/GenBank/DDBJ whole genome shotgun (WGS) entry which is preliminary data.</text>
</comment>
<dbReference type="PANTHER" id="PTHR47928:SF113">
    <property type="entry name" value="DYW DOMAIN-CONTAINING PROTEIN"/>
    <property type="match status" value="1"/>
</dbReference>
<dbReference type="PANTHER" id="PTHR47928">
    <property type="entry name" value="REPEAT-CONTAINING PROTEIN, PUTATIVE-RELATED"/>
    <property type="match status" value="1"/>
</dbReference>
<protein>
    <recommendedName>
        <fullName evidence="3">Pentatricopeptide repeat-containing protein</fullName>
    </recommendedName>
</protein>
<dbReference type="AlphaFoldDB" id="A0A821GZZ0"/>
<dbReference type="Gene3D" id="1.25.40.10">
    <property type="entry name" value="Tetratricopeptide repeat domain"/>
    <property type="match status" value="1"/>
</dbReference>
<evidence type="ECO:0000313" key="1">
    <source>
        <dbReference type="EMBL" id="CAF4674263.1"/>
    </source>
</evidence>
<dbReference type="Proteomes" id="UP000663866">
    <property type="component" value="Unassembled WGS sequence"/>
</dbReference>
<reference evidence="1" key="1">
    <citation type="submission" date="2021-02" db="EMBL/GenBank/DDBJ databases">
        <authorList>
            <person name="Nowell W R."/>
        </authorList>
    </citation>
    <scope>NUCLEOTIDE SEQUENCE</scope>
</reference>
<evidence type="ECO:0008006" key="3">
    <source>
        <dbReference type="Google" id="ProtNLM"/>
    </source>
</evidence>
<dbReference type="Pfam" id="PF01535">
    <property type="entry name" value="PPR"/>
    <property type="match status" value="2"/>
</dbReference>
<dbReference type="EMBL" id="CAJOBG010093638">
    <property type="protein sequence ID" value="CAF4674263.1"/>
    <property type="molecule type" value="Genomic_DNA"/>
</dbReference>
<keyword evidence="2" id="KW-1185">Reference proteome</keyword>
<gene>
    <name evidence="1" type="ORF">OVN521_LOCUS47511</name>
</gene>
<feature type="non-terminal residue" evidence="1">
    <location>
        <position position="66"/>
    </location>
</feature>
<dbReference type="InterPro" id="IPR050421">
    <property type="entry name" value="PPR"/>
</dbReference>
<organism evidence="1 2">
    <name type="scientific">Rotaria magnacalcarata</name>
    <dbReference type="NCBI Taxonomy" id="392030"/>
    <lineage>
        <taxon>Eukaryota</taxon>
        <taxon>Metazoa</taxon>
        <taxon>Spiralia</taxon>
        <taxon>Gnathifera</taxon>
        <taxon>Rotifera</taxon>
        <taxon>Eurotatoria</taxon>
        <taxon>Bdelloidea</taxon>
        <taxon>Philodinida</taxon>
        <taxon>Philodinidae</taxon>
        <taxon>Rotaria</taxon>
    </lineage>
</organism>